<reference evidence="8 9" key="1">
    <citation type="submission" date="2024-05" db="EMBL/GenBank/DDBJ databases">
        <authorList>
            <person name="Jiang F."/>
        </authorList>
    </citation>
    <scope>NUCLEOTIDE SEQUENCE [LARGE SCALE GENOMIC DNA]</scope>
    <source>
        <strain evidence="8 9">LZ166</strain>
    </source>
</reference>
<dbReference type="RefSeq" id="WP_367954796.1">
    <property type="nucleotide sequence ID" value="NZ_JBDPGJ010000003.1"/>
</dbReference>
<dbReference type="Proteomes" id="UP001556692">
    <property type="component" value="Unassembled WGS sequence"/>
</dbReference>
<keyword evidence="4" id="KW-0233">DNA recombination</keyword>
<evidence type="ECO:0000259" key="7">
    <source>
        <dbReference type="PROSITE" id="PS51900"/>
    </source>
</evidence>
<dbReference type="InterPro" id="IPR011010">
    <property type="entry name" value="DNA_brk_join_enz"/>
</dbReference>
<gene>
    <name evidence="8" type="ORF">ABGN05_14725</name>
</gene>
<evidence type="ECO:0000259" key="6">
    <source>
        <dbReference type="PROSITE" id="PS51898"/>
    </source>
</evidence>
<dbReference type="Gene3D" id="1.10.150.130">
    <property type="match status" value="1"/>
</dbReference>
<evidence type="ECO:0000256" key="4">
    <source>
        <dbReference type="ARBA" id="ARBA00023172"/>
    </source>
</evidence>
<name>A0ABV3SJF7_9HYPH</name>
<dbReference type="InterPro" id="IPR010998">
    <property type="entry name" value="Integrase_recombinase_N"/>
</dbReference>
<accession>A0ABV3SJF7</accession>
<dbReference type="InterPro" id="IPR002104">
    <property type="entry name" value="Integrase_catalytic"/>
</dbReference>
<dbReference type="EMBL" id="JBDPGJ010000003">
    <property type="protein sequence ID" value="MEX0406916.1"/>
    <property type="molecule type" value="Genomic_DNA"/>
</dbReference>
<evidence type="ECO:0000313" key="9">
    <source>
        <dbReference type="Proteomes" id="UP001556692"/>
    </source>
</evidence>
<comment type="caution">
    <text evidence="8">The sequence shown here is derived from an EMBL/GenBank/DDBJ whole genome shotgun (WGS) entry which is preliminary data.</text>
</comment>
<evidence type="ECO:0000256" key="5">
    <source>
        <dbReference type="PROSITE-ProRule" id="PRU01248"/>
    </source>
</evidence>
<dbReference type="PANTHER" id="PTHR30349">
    <property type="entry name" value="PHAGE INTEGRASE-RELATED"/>
    <property type="match status" value="1"/>
</dbReference>
<dbReference type="InterPro" id="IPR044068">
    <property type="entry name" value="CB"/>
</dbReference>
<dbReference type="PANTHER" id="PTHR30349:SF64">
    <property type="entry name" value="PROPHAGE INTEGRASE INTD-RELATED"/>
    <property type="match status" value="1"/>
</dbReference>
<dbReference type="PROSITE" id="PS51900">
    <property type="entry name" value="CB"/>
    <property type="match status" value="1"/>
</dbReference>
<dbReference type="SUPFAM" id="SSF56349">
    <property type="entry name" value="DNA breaking-rejoining enzymes"/>
    <property type="match status" value="1"/>
</dbReference>
<keyword evidence="2" id="KW-0229">DNA integration</keyword>
<dbReference type="InterPro" id="IPR013762">
    <property type="entry name" value="Integrase-like_cat_sf"/>
</dbReference>
<protein>
    <submittedName>
        <fullName evidence="8">Tyrosine-type recombinase/integrase</fullName>
    </submittedName>
</protein>
<feature type="domain" description="Core-binding (CB)" evidence="7">
    <location>
        <begin position="64"/>
        <end position="157"/>
    </location>
</feature>
<comment type="similarity">
    <text evidence="1">Belongs to the 'phage' integrase family.</text>
</comment>
<feature type="domain" description="Tyr recombinase" evidence="6">
    <location>
        <begin position="189"/>
        <end position="397"/>
    </location>
</feature>
<dbReference type="Pfam" id="PF00589">
    <property type="entry name" value="Phage_integrase"/>
    <property type="match status" value="1"/>
</dbReference>
<evidence type="ECO:0000256" key="2">
    <source>
        <dbReference type="ARBA" id="ARBA00022908"/>
    </source>
</evidence>
<dbReference type="InterPro" id="IPR050090">
    <property type="entry name" value="Tyrosine_recombinase_XerCD"/>
</dbReference>
<evidence type="ECO:0000313" key="8">
    <source>
        <dbReference type="EMBL" id="MEX0406916.1"/>
    </source>
</evidence>
<organism evidence="8 9">
    <name type="scientific">Aquibium pacificus</name>
    <dbReference type="NCBI Taxonomy" id="3153579"/>
    <lineage>
        <taxon>Bacteria</taxon>
        <taxon>Pseudomonadati</taxon>
        <taxon>Pseudomonadota</taxon>
        <taxon>Alphaproteobacteria</taxon>
        <taxon>Hyphomicrobiales</taxon>
        <taxon>Phyllobacteriaceae</taxon>
        <taxon>Aquibium</taxon>
    </lineage>
</organism>
<keyword evidence="3 5" id="KW-0238">DNA-binding</keyword>
<sequence length="405" mass="45141">MALKLREWKTSKGEERTAWVVDYYDQNKKRHLKTFAKKKDAMAFQAGTHLEVRDGVHIADRQATTIKEAAANWLASCHELEQSTRAQYRQHVEFHIVPFVGDEKLTDVSVPFVRKFLDRLRAGDSSLPLDDKRRAPRSSAMVRNVRVSLGAILSDAQERGDVMRNAVNLMTSRKARAKAKERHQRLLVVGKDIPTLAEVKAILAAAKGTARPFLMTAAMTGLRASELRGLRWSDVDLDRSELVVRQRADAYQEIGSPKSKSGRRTVQFMAVLVSTLREWQAECPKGDLDLVFPNGSGNIEWHANIIKRWLLPAQVAAGVTKRDGVDDEGKPRMVAKYPGLHALRHFYASWCINRPEDGGLGLPPKVVQSRMGHSSITVTFDTYGHLFPNTDIAGTMDAAAAALVA</sequence>
<proteinExistence type="inferred from homology"/>
<evidence type="ECO:0000256" key="3">
    <source>
        <dbReference type="ARBA" id="ARBA00023125"/>
    </source>
</evidence>
<evidence type="ECO:0000256" key="1">
    <source>
        <dbReference type="ARBA" id="ARBA00008857"/>
    </source>
</evidence>
<keyword evidence="9" id="KW-1185">Reference proteome</keyword>
<dbReference type="CDD" id="cd01189">
    <property type="entry name" value="INT_ICEBs1_C_like"/>
    <property type="match status" value="1"/>
</dbReference>
<dbReference type="Gene3D" id="1.10.443.10">
    <property type="entry name" value="Intergrase catalytic core"/>
    <property type="match status" value="1"/>
</dbReference>
<dbReference type="PROSITE" id="PS51898">
    <property type="entry name" value="TYR_RECOMBINASE"/>
    <property type="match status" value="1"/>
</dbReference>